<feature type="transmembrane region" description="Helical" evidence="1">
    <location>
        <begin position="78"/>
        <end position="102"/>
    </location>
</feature>
<proteinExistence type="predicted"/>
<keyword evidence="1" id="KW-0472">Membrane</keyword>
<keyword evidence="1" id="KW-1133">Transmembrane helix</keyword>
<sequence>MKLKLIGGIGIICYVLFVFLTVAHFRFELTFLFLEKFSTIQYQDNLTTDRWIMMQVWVLIYAIIACWMTWSVGIRYRLLWLVGCILDVLIYFISLFLIILYNNYHYKAGITPLLSTTENIFLIYSLQYLKKVMFRLFK</sequence>
<feature type="transmembrane region" description="Helical" evidence="1">
    <location>
        <begin position="108"/>
        <end position="129"/>
    </location>
</feature>
<keyword evidence="1" id="KW-0812">Transmembrane</keyword>
<reference evidence="2 3" key="1">
    <citation type="submission" date="2017-10" db="EMBL/GenBank/DDBJ databases">
        <title>Paenichitinophaga pekingensis gen. nov., sp. nov., isolated from activated sludge.</title>
        <authorList>
            <person name="Jin D."/>
            <person name="Kong X."/>
            <person name="Deng Y."/>
            <person name="Bai Z."/>
        </authorList>
    </citation>
    <scope>NUCLEOTIDE SEQUENCE [LARGE SCALE GENOMIC DNA]</scope>
    <source>
        <strain evidence="2 3">13</strain>
    </source>
</reference>
<evidence type="ECO:0000256" key="1">
    <source>
        <dbReference type="SAM" id="Phobius"/>
    </source>
</evidence>
<feature type="transmembrane region" description="Helical" evidence="1">
    <location>
        <begin position="5"/>
        <end position="27"/>
    </location>
</feature>
<feature type="transmembrane region" description="Helical" evidence="1">
    <location>
        <begin position="51"/>
        <end position="71"/>
    </location>
</feature>
<dbReference type="KEGG" id="cbae:COR50_10330"/>
<gene>
    <name evidence="2" type="ORF">COR50_10330</name>
</gene>
<keyword evidence="3" id="KW-1185">Reference proteome</keyword>
<name>A0A291QUH4_9BACT</name>
<accession>A0A291QUH4</accession>
<dbReference type="Proteomes" id="UP000220133">
    <property type="component" value="Chromosome"/>
</dbReference>
<protein>
    <submittedName>
        <fullName evidence="2">Uncharacterized protein</fullName>
    </submittedName>
</protein>
<dbReference type="AlphaFoldDB" id="A0A291QUH4"/>
<evidence type="ECO:0000313" key="2">
    <source>
        <dbReference type="EMBL" id="ATL47532.1"/>
    </source>
</evidence>
<dbReference type="EMBL" id="CP023777">
    <property type="protein sequence ID" value="ATL47532.1"/>
    <property type="molecule type" value="Genomic_DNA"/>
</dbReference>
<evidence type="ECO:0000313" key="3">
    <source>
        <dbReference type="Proteomes" id="UP000220133"/>
    </source>
</evidence>
<organism evidence="2 3">
    <name type="scientific">Chitinophaga caeni</name>
    <dbReference type="NCBI Taxonomy" id="2029983"/>
    <lineage>
        <taxon>Bacteria</taxon>
        <taxon>Pseudomonadati</taxon>
        <taxon>Bacteroidota</taxon>
        <taxon>Chitinophagia</taxon>
        <taxon>Chitinophagales</taxon>
        <taxon>Chitinophagaceae</taxon>
        <taxon>Chitinophaga</taxon>
    </lineage>
</organism>